<comment type="caution">
    <text evidence="1">The sequence shown here is derived from an EMBL/GenBank/DDBJ whole genome shotgun (WGS) entry which is preliminary data.</text>
</comment>
<dbReference type="EMBL" id="CABFNQ020000717">
    <property type="protein sequence ID" value="CAH0026061.1"/>
    <property type="molecule type" value="Genomic_DNA"/>
</dbReference>
<sequence>MSISSEFRKVSKCLHTCRPSTWLSHERDMIVVSKDLWQNWQPVDAVHIAYPIMGTSNLTLGFGPD</sequence>
<evidence type="ECO:0000313" key="1">
    <source>
        <dbReference type="EMBL" id="CAH0026061.1"/>
    </source>
</evidence>
<name>A0A9N9VN49_9HYPO</name>
<proteinExistence type="predicted"/>
<accession>A0A9N9VN49</accession>
<dbReference type="Proteomes" id="UP000696573">
    <property type="component" value="Unassembled WGS sequence"/>
</dbReference>
<reference evidence="1" key="1">
    <citation type="submission" date="2021-10" db="EMBL/GenBank/DDBJ databases">
        <authorList>
            <person name="Piombo E."/>
        </authorList>
    </citation>
    <scope>NUCLEOTIDE SEQUENCE</scope>
</reference>
<evidence type="ECO:0000313" key="2">
    <source>
        <dbReference type="Proteomes" id="UP000696573"/>
    </source>
</evidence>
<gene>
    <name evidence="1" type="ORF">CRHIZ90672A_00009583</name>
</gene>
<protein>
    <submittedName>
        <fullName evidence="1">Uncharacterized protein</fullName>
    </submittedName>
</protein>
<organism evidence="1 2">
    <name type="scientific">Clonostachys rhizophaga</name>
    <dbReference type="NCBI Taxonomy" id="160324"/>
    <lineage>
        <taxon>Eukaryota</taxon>
        <taxon>Fungi</taxon>
        <taxon>Dikarya</taxon>
        <taxon>Ascomycota</taxon>
        <taxon>Pezizomycotina</taxon>
        <taxon>Sordariomycetes</taxon>
        <taxon>Hypocreomycetidae</taxon>
        <taxon>Hypocreales</taxon>
        <taxon>Bionectriaceae</taxon>
        <taxon>Clonostachys</taxon>
    </lineage>
</organism>
<keyword evidence="2" id="KW-1185">Reference proteome</keyword>
<dbReference type="AlphaFoldDB" id="A0A9N9VN49"/>